<evidence type="ECO:0000256" key="10">
    <source>
        <dbReference type="ARBA" id="ARBA00037387"/>
    </source>
</evidence>
<protein>
    <recommendedName>
        <fullName evidence="12">Ascorbate-specific PTS system EIIC component</fullName>
    </recommendedName>
    <alternativeName>
        <fullName evidence="13">Ascorbate-specific permease IIC component UlaA</fullName>
    </alternativeName>
</protein>
<dbReference type="Proteomes" id="UP001229832">
    <property type="component" value="Chromosome"/>
</dbReference>
<proteinExistence type="inferred from homology"/>
<reference evidence="15 16" key="1">
    <citation type="submission" date="2023-08" db="EMBL/GenBank/DDBJ databases">
        <authorList>
            <person name="Buchebner-Jance M."/>
        </authorList>
    </citation>
    <scope>NUCLEOTIDE SEQUENCE [LARGE SCALE GENOMIC DNA]</scope>
    <source>
        <strain evidence="15 16">NCIMB 15475</strain>
    </source>
</reference>
<keyword evidence="16" id="KW-1185">Reference proteome</keyword>
<comment type="subunit">
    <text evidence="2">Homodimer.</text>
</comment>
<evidence type="ECO:0000256" key="12">
    <source>
        <dbReference type="ARBA" id="ARBA00039702"/>
    </source>
</evidence>
<dbReference type="EMBL" id="CP132485">
    <property type="protein sequence ID" value="WLV82819.1"/>
    <property type="molecule type" value="Genomic_DNA"/>
</dbReference>
<keyword evidence="6" id="KW-0598">Phosphotransferase system</keyword>
<dbReference type="InterPro" id="IPR004703">
    <property type="entry name" value="PTS_sugar-sp_permease"/>
</dbReference>
<keyword evidence="4" id="KW-1003">Cell membrane</keyword>
<evidence type="ECO:0000256" key="8">
    <source>
        <dbReference type="ARBA" id="ARBA00022989"/>
    </source>
</evidence>
<evidence type="ECO:0000256" key="14">
    <source>
        <dbReference type="SAM" id="Phobius"/>
    </source>
</evidence>
<evidence type="ECO:0000256" key="11">
    <source>
        <dbReference type="ARBA" id="ARBA00038218"/>
    </source>
</evidence>
<feature type="transmembrane region" description="Helical" evidence="14">
    <location>
        <begin position="147"/>
        <end position="167"/>
    </location>
</feature>
<feature type="transmembrane region" description="Helical" evidence="14">
    <location>
        <begin position="222"/>
        <end position="242"/>
    </location>
</feature>
<evidence type="ECO:0000256" key="13">
    <source>
        <dbReference type="ARBA" id="ARBA00042859"/>
    </source>
</evidence>
<evidence type="ECO:0000256" key="5">
    <source>
        <dbReference type="ARBA" id="ARBA00022597"/>
    </source>
</evidence>
<evidence type="ECO:0000256" key="6">
    <source>
        <dbReference type="ARBA" id="ARBA00022683"/>
    </source>
</evidence>
<feature type="transmembrane region" description="Helical" evidence="14">
    <location>
        <begin position="41"/>
        <end position="62"/>
    </location>
</feature>
<feature type="transmembrane region" description="Helical" evidence="14">
    <location>
        <begin position="311"/>
        <end position="334"/>
    </location>
</feature>
<feature type="transmembrane region" description="Helical" evidence="14">
    <location>
        <begin position="93"/>
        <end position="112"/>
    </location>
</feature>
<evidence type="ECO:0000256" key="9">
    <source>
        <dbReference type="ARBA" id="ARBA00023136"/>
    </source>
</evidence>
<evidence type="ECO:0000256" key="4">
    <source>
        <dbReference type="ARBA" id="ARBA00022475"/>
    </source>
</evidence>
<evidence type="ECO:0000256" key="1">
    <source>
        <dbReference type="ARBA" id="ARBA00004651"/>
    </source>
</evidence>
<dbReference type="NCBIfam" id="NF009553">
    <property type="entry name" value="PRK12997.1-5"/>
    <property type="match status" value="1"/>
</dbReference>
<keyword evidence="5" id="KW-0762">Sugar transport</keyword>
<comment type="similarity">
    <text evidence="11">Belongs to the UlaA family.</text>
</comment>
<feature type="transmembrane region" description="Helical" evidence="14">
    <location>
        <begin position="263"/>
        <end position="291"/>
    </location>
</feature>
<dbReference type="InterPro" id="IPR051562">
    <property type="entry name" value="Ascorbate-PTS_EIIC"/>
</dbReference>
<feature type="transmembrane region" description="Helical" evidence="14">
    <location>
        <begin position="6"/>
        <end position="29"/>
    </location>
</feature>
<evidence type="ECO:0000256" key="2">
    <source>
        <dbReference type="ARBA" id="ARBA00011738"/>
    </source>
</evidence>
<keyword evidence="3" id="KW-0813">Transport</keyword>
<keyword evidence="9 14" id="KW-0472">Membrane</keyword>
<evidence type="ECO:0000256" key="3">
    <source>
        <dbReference type="ARBA" id="ARBA00022448"/>
    </source>
</evidence>
<comment type="subcellular location">
    <subcellularLocation>
        <location evidence="1">Cell membrane</location>
        <topology evidence="1">Multi-pass membrane protein</topology>
    </subcellularLocation>
</comment>
<evidence type="ECO:0000256" key="7">
    <source>
        <dbReference type="ARBA" id="ARBA00022692"/>
    </source>
</evidence>
<evidence type="ECO:0000313" key="15">
    <source>
        <dbReference type="EMBL" id="WLV82819.1"/>
    </source>
</evidence>
<keyword evidence="7 14" id="KW-0812">Transmembrane</keyword>
<dbReference type="GO" id="GO:0005886">
    <property type="term" value="C:plasma membrane"/>
    <property type="evidence" value="ECO:0007669"/>
    <property type="project" value="UniProtKB-SubCell"/>
</dbReference>
<accession>A0ABD7Z774</accession>
<name>A0ABD7Z774_LACZE</name>
<keyword evidence="8 14" id="KW-1133">Transmembrane helix</keyword>
<dbReference type="GO" id="GO:0009401">
    <property type="term" value="P:phosphoenolpyruvate-dependent sugar phosphotransferase system"/>
    <property type="evidence" value="ECO:0007669"/>
    <property type="project" value="UniProtKB-KW"/>
</dbReference>
<sequence>MTGIIAILIDLLSSAAIMVGIISFIGLVVQKEAPSKVINGTIKTIVGFLVFSVGSAAASTALNDFQKLFATGFHLQGVLPLAEAVTALAQQHFGTTVALVMTTGFVWNLLIARLTPMKYIFLTGQHNLYLAALSTIMLKSVGMSNGWIIFIGGIIVGFMSSAMPAIAQPGMRKVTGGDEIALGHYVSLGYALSSWIGSKVGKPEESTEKLKLPGWLSIFKDYVIGVSITMVIFYYIAAFIAGPAQVEKLSGGMSWLVYPLLQGLQFSAALYVIITGVRLLLGEIVGAFVGISEKVIPNAKPALDVPVVFPYAPTATVVGFISSYAAGLLMMFVFGALKMPVIIPVAVPYFFIGATAGVFGNATGGWKGAVVGSFVIGILIAVGPSLVYPVLQSVGLKGTAFPETDFNVVALIIKYLGQAWHSVFGTILLPL</sequence>
<gene>
    <name evidence="15" type="ORF">LACZS2_002008</name>
</gene>
<dbReference type="Pfam" id="PF03611">
    <property type="entry name" value="EIIC-GAT"/>
    <property type="match status" value="1"/>
</dbReference>
<feature type="transmembrane region" description="Helical" evidence="14">
    <location>
        <begin position="341"/>
        <end position="362"/>
    </location>
</feature>
<evidence type="ECO:0000313" key="16">
    <source>
        <dbReference type="Proteomes" id="UP001229832"/>
    </source>
</evidence>
<comment type="function">
    <text evidence="10">The phosphoenolpyruvate-dependent sugar phosphotransferase system (sugar PTS), a major carbohydrate active transport system, catalyzes the phosphorylation of incoming sugar substrates concomitantly with their translocation across the cell membrane. The enzyme II UlaABC PTS system is involved in ascorbate transport.</text>
</comment>
<dbReference type="PANTHER" id="PTHR33843:SF4">
    <property type="entry name" value="ASCORBATE-SPECIFIC PTS SYSTEM EIIC COMPONENT"/>
    <property type="match status" value="1"/>
</dbReference>
<dbReference type="AlphaFoldDB" id="A0ABD7Z774"/>
<dbReference type="RefSeq" id="WP_070652200.1">
    <property type="nucleotide sequence ID" value="NZ_CP132484.1"/>
</dbReference>
<dbReference type="PANTHER" id="PTHR33843">
    <property type="entry name" value="ASCORBATE-SPECIFIC PTS SYSTEM EIIC COMPONENT"/>
    <property type="match status" value="1"/>
</dbReference>
<organism evidence="15 16">
    <name type="scientific">Lacticaseibacillus zeae subsp. silagei</name>
    <dbReference type="NCBI Taxonomy" id="3068307"/>
    <lineage>
        <taxon>Bacteria</taxon>
        <taxon>Bacillati</taxon>
        <taxon>Bacillota</taxon>
        <taxon>Bacilli</taxon>
        <taxon>Lactobacillales</taxon>
        <taxon>Lactobacillaceae</taxon>
        <taxon>Lacticaseibacillus</taxon>
    </lineage>
</organism>
<dbReference type="GeneID" id="93269680"/>
<feature type="transmembrane region" description="Helical" evidence="14">
    <location>
        <begin position="368"/>
        <end position="391"/>
    </location>
</feature>